<organism evidence="1 2">
    <name type="scientific">Sus scrofa</name>
    <name type="common">Pig</name>
    <dbReference type="NCBI Taxonomy" id="9823"/>
    <lineage>
        <taxon>Eukaryota</taxon>
        <taxon>Metazoa</taxon>
        <taxon>Chordata</taxon>
        <taxon>Craniata</taxon>
        <taxon>Vertebrata</taxon>
        <taxon>Euteleostomi</taxon>
        <taxon>Mammalia</taxon>
        <taxon>Eutheria</taxon>
        <taxon>Laurasiatheria</taxon>
        <taxon>Artiodactyla</taxon>
        <taxon>Suina</taxon>
        <taxon>Suidae</taxon>
        <taxon>Sus</taxon>
    </lineage>
</organism>
<evidence type="ECO:0000313" key="1">
    <source>
        <dbReference type="Ensembl" id="ENSSSCP00070017610.1"/>
    </source>
</evidence>
<proteinExistence type="predicted"/>
<dbReference type="Gene3D" id="3.40.50.720">
    <property type="entry name" value="NAD(P)-binding Rossmann-like Domain"/>
    <property type="match status" value="1"/>
</dbReference>
<dbReference type="Ensembl" id="ENSSSCT00070021300.1">
    <property type="protein sequence ID" value="ENSSSCP00070017610.1"/>
    <property type="gene ID" value="ENSSSCG00070010981.1"/>
</dbReference>
<reference evidence="2" key="1">
    <citation type="submission" date="2017-08" db="EMBL/GenBank/DDBJ databases">
        <title>USMARCv1.0.</title>
        <authorList>
            <person name="Hannum G.I."/>
            <person name="Koren S."/>
            <person name="Schroeder S.G."/>
            <person name="Chin S.C."/>
            <person name="Nonneman D.J."/>
            <person name="Becker S.A."/>
            <person name="Rosen B.D."/>
            <person name="Bickhart D.M."/>
            <person name="Putnam N.H."/>
            <person name="Green R.E."/>
            <person name="Tuggle C.K."/>
            <person name="Liu H."/>
            <person name="Rohrer G.A."/>
            <person name="Warr A."/>
            <person name="Hall R."/>
            <person name="Kim K."/>
            <person name="Hume D.A."/>
            <person name="Talbot R."/>
            <person name="Chow W."/>
            <person name="Howe K."/>
            <person name="Schwartz A.S."/>
            <person name="Watson M."/>
            <person name="Archibald A.L."/>
            <person name="Phillippy A.M."/>
            <person name="Smith T.P.L."/>
        </authorList>
    </citation>
    <scope>NUCLEOTIDE SEQUENCE [LARGE SCALE GENOMIC DNA]</scope>
</reference>
<dbReference type="PANTHER" id="PTHR12286">
    <property type="entry name" value="SACCHAROPINE DEHYDROGENASE-LIKE OXIDOREDUCTASE"/>
    <property type="match status" value="1"/>
</dbReference>
<dbReference type="FunFam" id="3.40.50.720:FF:001615">
    <property type="entry name" value="Uncharacterized protein"/>
    <property type="match status" value="1"/>
</dbReference>
<dbReference type="Proteomes" id="UP000314985">
    <property type="component" value="Unassembled WGS sequence"/>
</dbReference>
<dbReference type="PANTHER" id="PTHR12286:SF5">
    <property type="entry name" value="SACCHAROPINE DEHYDROGENASE-LIKE OXIDOREDUCTASE"/>
    <property type="match status" value="1"/>
</dbReference>
<accession>A0A4X1TQW1</accession>
<sequence length="162" mass="17546">MAATQQRPFHSVVFSVSGFPGEFVTEEVAREQVSPKRSTLLPWAVAGSCREKLQRVLERSALKLGRPTLPSEVGMIVCAVTNPASLDEMAAQAAVILNCVRPVSNQHFFVLEQGICSCLAECGSSCSREAQGQGAEDLIQGLNSTWDVFPSHKEHMDISKVS</sequence>
<protein>
    <submittedName>
        <fullName evidence="1">Uncharacterized protein</fullName>
    </submittedName>
</protein>
<evidence type="ECO:0000313" key="2">
    <source>
        <dbReference type="Proteomes" id="UP000314985"/>
    </source>
</evidence>
<dbReference type="AlphaFoldDB" id="A0A4X1TQW1"/>
<reference evidence="1" key="2">
    <citation type="submission" date="2025-08" db="UniProtKB">
        <authorList>
            <consortium name="Ensembl"/>
        </authorList>
    </citation>
    <scope>IDENTIFICATION</scope>
</reference>
<name>A0A4X1TQW1_PIG</name>
<dbReference type="InterPro" id="IPR051276">
    <property type="entry name" value="Saccharopine_DH-like_oxidrdct"/>
</dbReference>